<protein>
    <submittedName>
        <fullName evidence="1">Uncharacterized protein</fullName>
    </submittedName>
</protein>
<evidence type="ECO:0000313" key="2">
    <source>
        <dbReference type="Proteomes" id="UP000193144"/>
    </source>
</evidence>
<comment type="caution">
    <text evidence="1">The sequence shown here is derived from an EMBL/GenBank/DDBJ whole genome shotgun (WGS) entry which is preliminary data.</text>
</comment>
<dbReference type="EMBL" id="MCFA01000222">
    <property type="protein sequence ID" value="ORX98080.1"/>
    <property type="molecule type" value="Genomic_DNA"/>
</dbReference>
<reference evidence="1 2" key="1">
    <citation type="submission" date="2016-07" db="EMBL/GenBank/DDBJ databases">
        <title>Pervasive Adenine N6-methylation of Active Genes in Fungi.</title>
        <authorList>
            <consortium name="DOE Joint Genome Institute"/>
            <person name="Mondo S.J."/>
            <person name="Dannebaum R.O."/>
            <person name="Kuo R.C."/>
            <person name="Labutti K."/>
            <person name="Haridas S."/>
            <person name="Kuo A."/>
            <person name="Salamov A."/>
            <person name="Ahrendt S.R."/>
            <person name="Lipzen A."/>
            <person name="Sullivan W."/>
            <person name="Andreopoulos W.B."/>
            <person name="Clum A."/>
            <person name="Lindquist E."/>
            <person name="Daum C."/>
            <person name="Ramamoorthy G.K."/>
            <person name="Gryganskyi A."/>
            <person name="Culley D."/>
            <person name="Magnuson J.K."/>
            <person name="James T.Y."/>
            <person name="O'Malley M.A."/>
            <person name="Stajich J.E."/>
            <person name="Spatafora J.W."/>
            <person name="Visel A."/>
            <person name="Grigoriev I.V."/>
        </authorList>
    </citation>
    <scope>NUCLEOTIDE SEQUENCE [LARGE SCALE GENOMIC DNA]</scope>
    <source>
        <strain evidence="1 2">CBS 115471</strain>
    </source>
</reference>
<name>A0A1Y1YJ79_9PLEO</name>
<sequence>MKGAQEEFDMGRERIAIGQLYSERERKAKVAVRRSVCGANERWASELIGLNPLHPVFGGALKKVGVKFEEGSARIGAPSLSAPSFSGLLHAPALPTFTSLQGSLLLPRNIPYSSHPSAQSFTSPYYQNQHPAFAIDLAYPFHFFHSLHYHIHECRPRNFGREGITNTTKLTVQGFPDGWQSSAELSEEEYVGRRRAEYETLEGIPEETPGEALEETSSLRCPGGPALDPTPTICGEQPRHAALDHGGGGWCGLQSWDEDRGVGLS</sequence>
<keyword evidence="2" id="KW-1185">Reference proteome</keyword>
<accession>A0A1Y1YJ79</accession>
<gene>
    <name evidence="1" type="ORF">BCR34DRAFT_641327</name>
</gene>
<dbReference type="Proteomes" id="UP000193144">
    <property type="component" value="Unassembled WGS sequence"/>
</dbReference>
<dbReference type="AlphaFoldDB" id="A0A1Y1YJ79"/>
<evidence type="ECO:0000313" key="1">
    <source>
        <dbReference type="EMBL" id="ORX98080.1"/>
    </source>
</evidence>
<proteinExistence type="predicted"/>
<organism evidence="1 2">
    <name type="scientific">Clohesyomyces aquaticus</name>
    <dbReference type="NCBI Taxonomy" id="1231657"/>
    <lineage>
        <taxon>Eukaryota</taxon>
        <taxon>Fungi</taxon>
        <taxon>Dikarya</taxon>
        <taxon>Ascomycota</taxon>
        <taxon>Pezizomycotina</taxon>
        <taxon>Dothideomycetes</taxon>
        <taxon>Pleosporomycetidae</taxon>
        <taxon>Pleosporales</taxon>
        <taxon>Lindgomycetaceae</taxon>
        <taxon>Clohesyomyces</taxon>
    </lineage>
</organism>